<dbReference type="PANTHER" id="PTHR43792:SF1">
    <property type="entry name" value="N-ACETYLTRANSFERASE DOMAIN-CONTAINING PROTEIN"/>
    <property type="match status" value="1"/>
</dbReference>
<dbReference type="PROSITE" id="PS51186">
    <property type="entry name" value="GNAT"/>
    <property type="match status" value="1"/>
</dbReference>
<dbReference type="InterPro" id="IPR016181">
    <property type="entry name" value="Acyl_CoA_acyltransferase"/>
</dbReference>
<dbReference type="Pfam" id="PF13302">
    <property type="entry name" value="Acetyltransf_3"/>
    <property type="match status" value="1"/>
</dbReference>
<evidence type="ECO:0000259" key="1">
    <source>
        <dbReference type="PROSITE" id="PS51186"/>
    </source>
</evidence>
<sequence>MIIHTDRLILRHFNLDDAQEYFPLVSDPRVLKYTGEAPFTSLDQVRQMLLARPINDYSQFGFGRMACIEKMSGRLIGFSGMKFLSDLQEVDIGYRFIKDCWGKGYATESASAIMRQAVPEHQLKKVIGLTFPDNAASIHVLTKLGLQFEKKIKIDDLENELNYYSISYNYA</sequence>
<evidence type="ECO:0000313" key="2">
    <source>
        <dbReference type="EMBL" id="TDK60650.1"/>
    </source>
</evidence>
<comment type="caution">
    <text evidence="2">The sequence shown here is derived from an EMBL/GenBank/DDBJ whole genome shotgun (WGS) entry which is preliminary data.</text>
</comment>
<keyword evidence="3" id="KW-1185">Reference proteome</keyword>
<dbReference type="Gene3D" id="3.40.630.30">
    <property type="match status" value="1"/>
</dbReference>
<dbReference type="OrthoDB" id="9798081at2"/>
<dbReference type="InterPro" id="IPR051531">
    <property type="entry name" value="N-acetyltransferase"/>
</dbReference>
<protein>
    <submittedName>
        <fullName evidence="2">N-acetyltransferase</fullName>
    </submittedName>
</protein>
<gene>
    <name evidence="2" type="ORF">E2I14_17850</name>
</gene>
<dbReference type="Proteomes" id="UP000294829">
    <property type="component" value="Unassembled WGS sequence"/>
</dbReference>
<dbReference type="PANTHER" id="PTHR43792">
    <property type="entry name" value="GNAT FAMILY, PUTATIVE (AFU_ORTHOLOGUE AFUA_3G00765)-RELATED-RELATED"/>
    <property type="match status" value="1"/>
</dbReference>
<organism evidence="2 3">
    <name type="scientific">Sapientia aquatica</name>
    <dbReference type="NCBI Taxonomy" id="1549640"/>
    <lineage>
        <taxon>Bacteria</taxon>
        <taxon>Pseudomonadati</taxon>
        <taxon>Pseudomonadota</taxon>
        <taxon>Betaproteobacteria</taxon>
        <taxon>Burkholderiales</taxon>
        <taxon>Oxalobacteraceae</taxon>
        <taxon>Sapientia</taxon>
    </lineage>
</organism>
<dbReference type="AlphaFoldDB" id="A0A4R5VS32"/>
<name>A0A4R5VS32_9BURK</name>
<reference evidence="2 3" key="1">
    <citation type="submission" date="2019-03" db="EMBL/GenBank/DDBJ databases">
        <title>Sapientia aquatica gen. nov., sp. nov., isolated from a crater lake.</title>
        <authorList>
            <person name="Felfoldi T."/>
            <person name="Szabo A."/>
            <person name="Toth E."/>
            <person name="Schumann P."/>
            <person name="Keki Z."/>
            <person name="Marialigeti K."/>
            <person name="Mathe I."/>
        </authorList>
    </citation>
    <scope>NUCLEOTIDE SEQUENCE [LARGE SCALE GENOMIC DNA]</scope>
    <source>
        <strain evidence="2 3">SA-152</strain>
    </source>
</reference>
<dbReference type="EMBL" id="SMYL01000015">
    <property type="protein sequence ID" value="TDK60650.1"/>
    <property type="molecule type" value="Genomic_DNA"/>
</dbReference>
<dbReference type="RefSeq" id="WP_133331059.1">
    <property type="nucleotide sequence ID" value="NZ_SMYL01000015.1"/>
</dbReference>
<dbReference type="SUPFAM" id="SSF55729">
    <property type="entry name" value="Acyl-CoA N-acyltransferases (Nat)"/>
    <property type="match status" value="1"/>
</dbReference>
<accession>A0A4R5VS32</accession>
<keyword evidence="2" id="KW-0808">Transferase</keyword>
<dbReference type="InterPro" id="IPR000182">
    <property type="entry name" value="GNAT_dom"/>
</dbReference>
<evidence type="ECO:0000313" key="3">
    <source>
        <dbReference type="Proteomes" id="UP000294829"/>
    </source>
</evidence>
<proteinExistence type="predicted"/>
<dbReference type="GO" id="GO:0016747">
    <property type="term" value="F:acyltransferase activity, transferring groups other than amino-acyl groups"/>
    <property type="evidence" value="ECO:0007669"/>
    <property type="project" value="InterPro"/>
</dbReference>
<feature type="domain" description="N-acetyltransferase" evidence="1">
    <location>
        <begin position="8"/>
        <end position="171"/>
    </location>
</feature>